<evidence type="ECO:0000313" key="2">
    <source>
        <dbReference type="Proteomes" id="UP000550609"/>
    </source>
</evidence>
<dbReference type="RefSeq" id="WP_182622589.1">
    <property type="nucleotide sequence ID" value="NZ_JACIUV010000004.1"/>
</dbReference>
<name>A0A7W3V227_9GAMM</name>
<reference evidence="1 2" key="1">
    <citation type="submission" date="2020-08" db="EMBL/GenBank/DDBJ databases">
        <title>Stenotrophomonas sp. W1S232.</title>
        <authorList>
            <person name="Deng Y."/>
        </authorList>
    </citation>
    <scope>NUCLEOTIDE SEQUENCE [LARGE SCALE GENOMIC DNA]</scope>
    <source>
        <strain evidence="1 2">W1S232</strain>
    </source>
</reference>
<dbReference type="AlphaFoldDB" id="A0A7W3V227"/>
<dbReference type="Proteomes" id="UP000550609">
    <property type="component" value="Unassembled WGS sequence"/>
</dbReference>
<organism evidence="1 2">
    <name type="scientific">Stenotrophomonas koreensis</name>
    <dbReference type="NCBI Taxonomy" id="266128"/>
    <lineage>
        <taxon>Bacteria</taxon>
        <taxon>Pseudomonadati</taxon>
        <taxon>Pseudomonadota</taxon>
        <taxon>Gammaproteobacteria</taxon>
        <taxon>Lysobacterales</taxon>
        <taxon>Lysobacteraceae</taxon>
        <taxon>Stenotrophomonas</taxon>
    </lineage>
</organism>
<evidence type="ECO:0000313" key="1">
    <source>
        <dbReference type="EMBL" id="MBB1117597.1"/>
    </source>
</evidence>
<dbReference type="EMBL" id="JACIUV010000004">
    <property type="protein sequence ID" value="MBB1117597.1"/>
    <property type="molecule type" value="Genomic_DNA"/>
</dbReference>
<comment type="caution">
    <text evidence="1">The sequence shown here is derived from an EMBL/GenBank/DDBJ whole genome shotgun (WGS) entry which is preliminary data.</text>
</comment>
<protein>
    <submittedName>
        <fullName evidence="1">Uncharacterized protein</fullName>
    </submittedName>
</protein>
<sequence length="69" mass="7662">MAFPIPPQTFRCIDCHWKKTIPHTIGDVRMPGLNHIDRCGQCGGTHIEQVPASRLEITLAQLSGLIGKR</sequence>
<accession>A0A7W3V227</accession>
<proteinExistence type="predicted"/>
<gene>
    <name evidence="1" type="ORF">H4O09_11105</name>
</gene>